<evidence type="ECO:0000313" key="3">
    <source>
        <dbReference type="EMBL" id="WLP85245.1"/>
    </source>
</evidence>
<feature type="transmembrane region" description="Helical" evidence="2">
    <location>
        <begin position="6"/>
        <end position="26"/>
    </location>
</feature>
<proteinExistence type="predicted"/>
<name>A0ABY9HAN6_9MOLU</name>
<evidence type="ECO:0000256" key="2">
    <source>
        <dbReference type="SAM" id="Phobius"/>
    </source>
</evidence>
<dbReference type="Proteomes" id="UP001237011">
    <property type="component" value="Chromosome"/>
</dbReference>
<accession>A0ABY9HAN6</accession>
<keyword evidence="4" id="KW-1185">Reference proteome</keyword>
<keyword evidence="1" id="KW-0175">Coiled coil</keyword>
<gene>
    <name evidence="3" type="ORF">Q8852_02895</name>
</gene>
<evidence type="ECO:0000256" key="1">
    <source>
        <dbReference type="SAM" id="Coils"/>
    </source>
</evidence>
<feature type="coiled-coil region" evidence="1">
    <location>
        <begin position="48"/>
        <end position="82"/>
    </location>
</feature>
<dbReference type="RefSeq" id="WP_305937682.1">
    <property type="nucleotide sequence ID" value="NZ_CP132191.1"/>
</dbReference>
<sequence>MDAKVIEILAGTSSGGLLIALVYIVYISIKNSKGKNISAESKNNININSEHSDAVNILVNNLKELNNKVDDIKSKINEMEASQQAYSTAFKIYVDNNGVEESVKQAITRIIERR</sequence>
<keyword evidence="2" id="KW-0812">Transmembrane</keyword>
<organism evidence="3 4">
    <name type="scientific">Mycoplasma seminis</name>
    <dbReference type="NCBI Taxonomy" id="512749"/>
    <lineage>
        <taxon>Bacteria</taxon>
        <taxon>Bacillati</taxon>
        <taxon>Mycoplasmatota</taxon>
        <taxon>Mollicutes</taxon>
        <taxon>Mycoplasmataceae</taxon>
        <taxon>Mycoplasma</taxon>
    </lineage>
</organism>
<reference evidence="3" key="1">
    <citation type="submission" date="2023-08" db="EMBL/GenBank/DDBJ databases">
        <title>Complete genome sequence of Mycoplasma seminis 2200.</title>
        <authorList>
            <person name="Spergser J."/>
        </authorList>
    </citation>
    <scope>NUCLEOTIDE SEQUENCE [LARGE SCALE GENOMIC DNA]</scope>
    <source>
        <strain evidence="3">2200</strain>
    </source>
</reference>
<evidence type="ECO:0000313" key="4">
    <source>
        <dbReference type="Proteomes" id="UP001237011"/>
    </source>
</evidence>
<dbReference type="EMBL" id="CP132191">
    <property type="protein sequence ID" value="WLP85245.1"/>
    <property type="molecule type" value="Genomic_DNA"/>
</dbReference>
<keyword evidence="2" id="KW-0472">Membrane</keyword>
<protein>
    <submittedName>
        <fullName evidence="3">Uncharacterized protein</fullName>
    </submittedName>
</protein>
<keyword evidence="2" id="KW-1133">Transmembrane helix</keyword>